<comment type="similarity">
    <text evidence="1">Belongs to the 'phage' integrase family.</text>
</comment>
<reference evidence="9 10" key="1">
    <citation type="submission" date="2018-03" db="EMBL/GenBank/DDBJ databases">
        <title>Genomic Encyclopedia of Archaeal and Bacterial Type Strains, Phase II (KMG-II): from individual species to whole genera.</title>
        <authorList>
            <person name="Goeker M."/>
        </authorList>
    </citation>
    <scope>NUCLEOTIDE SEQUENCE [LARGE SCALE GENOMIC DNA]</scope>
    <source>
        <strain evidence="9 10">DSM 44889</strain>
    </source>
</reference>
<dbReference type="GO" id="GO:0015074">
    <property type="term" value="P:DNA integration"/>
    <property type="evidence" value="ECO:0007669"/>
    <property type="project" value="UniProtKB-KW"/>
</dbReference>
<protein>
    <submittedName>
        <fullName evidence="9">Integrase</fullName>
    </submittedName>
</protein>
<feature type="domain" description="Tyr recombinase" evidence="7">
    <location>
        <begin position="213"/>
        <end position="424"/>
    </location>
</feature>
<evidence type="ECO:0000313" key="10">
    <source>
        <dbReference type="Proteomes" id="UP000245469"/>
    </source>
</evidence>
<gene>
    <name evidence="9" type="ORF">BXY45_13640</name>
</gene>
<keyword evidence="4" id="KW-0233">DNA recombination</keyword>
<sequence>MARRSTTPTTTPRTATRPSARAARAPRAASTGRSANGSGSVVARQRAHDTVYDVFWTYYDDDGVRRRGSARGFATAKEAEKHRRSVTATVDSGRYVPPAQMTVGQYLAEWIEGQRLKPATISGYRRKIRLHIEPHLGRLPLDQLRPLQLNKLYRHLEARGRANGGPLSMSTVREVHNILSSALTDAVKAGLLADSPTRRADPPTERECKARRPEMTVWTASQLRRFLKANRGDHYYSIWHVLAATGLRRGEVLGLKWSDIDLEHGVMSVRRSLGYADTPIGQPKQLVFGPVKNHGSHVIHIDPETVRVLREHRAAQDADRAALGERWVDQDLVFARGTLWLRAGACAGSPLDPERISMSFKVALTRADVPPLRLHDLRHTWATLALGADVHPKIVQERLNHSSISITLDIYSHVVRGMDADAAATVANLFADDADDDSAEGGEDSSADVDAGTAPTPGGVAAAASAEAVRPRSLRRRSATS</sequence>
<dbReference type="AlphaFoldDB" id="A0A315ZRV2"/>
<dbReference type="SUPFAM" id="SSF56349">
    <property type="entry name" value="DNA breaking-rejoining enzymes"/>
    <property type="match status" value="1"/>
</dbReference>
<organism evidence="9 10">
    <name type="scientific">Quadrisphaera granulorum</name>
    <dbReference type="NCBI Taxonomy" id="317664"/>
    <lineage>
        <taxon>Bacteria</taxon>
        <taxon>Bacillati</taxon>
        <taxon>Actinomycetota</taxon>
        <taxon>Actinomycetes</taxon>
        <taxon>Kineosporiales</taxon>
        <taxon>Kineosporiaceae</taxon>
        <taxon>Quadrisphaera</taxon>
    </lineage>
</organism>
<dbReference type="Pfam" id="PF00589">
    <property type="entry name" value="Phage_integrase"/>
    <property type="match status" value="1"/>
</dbReference>
<evidence type="ECO:0000256" key="1">
    <source>
        <dbReference type="ARBA" id="ARBA00008857"/>
    </source>
</evidence>
<proteinExistence type="inferred from homology"/>
<evidence type="ECO:0000259" key="7">
    <source>
        <dbReference type="PROSITE" id="PS51898"/>
    </source>
</evidence>
<accession>A0A315ZRV2</accession>
<feature type="region of interest" description="Disordered" evidence="6">
    <location>
        <begin position="433"/>
        <end position="481"/>
    </location>
</feature>
<dbReference type="InterPro" id="IPR011010">
    <property type="entry name" value="DNA_brk_join_enz"/>
</dbReference>
<dbReference type="InterPro" id="IPR028259">
    <property type="entry name" value="AP2-like_int_N"/>
</dbReference>
<evidence type="ECO:0000259" key="8">
    <source>
        <dbReference type="PROSITE" id="PS51900"/>
    </source>
</evidence>
<dbReference type="GO" id="GO:0006310">
    <property type="term" value="P:DNA recombination"/>
    <property type="evidence" value="ECO:0007669"/>
    <property type="project" value="UniProtKB-KW"/>
</dbReference>
<comment type="caution">
    <text evidence="9">The sequence shown here is derived from an EMBL/GenBank/DDBJ whole genome shotgun (WGS) entry which is preliminary data.</text>
</comment>
<dbReference type="InterPro" id="IPR013762">
    <property type="entry name" value="Integrase-like_cat_sf"/>
</dbReference>
<dbReference type="GO" id="GO:0003677">
    <property type="term" value="F:DNA binding"/>
    <property type="evidence" value="ECO:0007669"/>
    <property type="project" value="UniProtKB-UniRule"/>
</dbReference>
<dbReference type="InterPro" id="IPR002104">
    <property type="entry name" value="Integrase_catalytic"/>
</dbReference>
<evidence type="ECO:0000256" key="2">
    <source>
        <dbReference type="ARBA" id="ARBA00022908"/>
    </source>
</evidence>
<dbReference type="PROSITE" id="PS51898">
    <property type="entry name" value="TYR_RECOMBINASE"/>
    <property type="match status" value="1"/>
</dbReference>
<dbReference type="Proteomes" id="UP000245469">
    <property type="component" value="Unassembled WGS sequence"/>
</dbReference>
<feature type="compositionally biased region" description="Basic residues" evidence="6">
    <location>
        <begin position="472"/>
        <end position="481"/>
    </location>
</feature>
<dbReference type="OrthoDB" id="3175606at2"/>
<evidence type="ECO:0000256" key="3">
    <source>
        <dbReference type="ARBA" id="ARBA00023125"/>
    </source>
</evidence>
<dbReference type="EMBL" id="QGDQ01000036">
    <property type="protein sequence ID" value="PWJ47608.1"/>
    <property type="molecule type" value="Genomic_DNA"/>
</dbReference>
<evidence type="ECO:0000256" key="6">
    <source>
        <dbReference type="SAM" id="MobiDB-lite"/>
    </source>
</evidence>
<dbReference type="Pfam" id="PF14659">
    <property type="entry name" value="Phage_int_SAM_3"/>
    <property type="match status" value="1"/>
</dbReference>
<dbReference type="Gene3D" id="1.10.150.130">
    <property type="match status" value="1"/>
</dbReference>
<evidence type="ECO:0000313" key="9">
    <source>
        <dbReference type="EMBL" id="PWJ47608.1"/>
    </source>
</evidence>
<name>A0A315ZRV2_9ACTN</name>
<keyword evidence="10" id="KW-1185">Reference proteome</keyword>
<evidence type="ECO:0000256" key="5">
    <source>
        <dbReference type="PROSITE-ProRule" id="PRU01248"/>
    </source>
</evidence>
<feature type="compositionally biased region" description="Low complexity" evidence="6">
    <location>
        <begin position="451"/>
        <end position="468"/>
    </location>
</feature>
<feature type="compositionally biased region" description="Low complexity" evidence="6">
    <location>
        <begin position="1"/>
        <end position="35"/>
    </location>
</feature>
<dbReference type="InterPro" id="IPR010998">
    <property type="entry name" value="Integrase_recombinase_N"/>
</dbReference>
<dbReference type="Gene3D" id="1.10.443.10">
    <property type="entry name" value="Intergrase catalytic core"/>
    <property type="match status" value="1"/>
</dbReference>
<feature type="region of interest" description="Disordered" evidence="6">
    <location>
        <begin position="1"/>
        <end position="43"/>
    </location>
</feature>
<dbReference type="PROSITE" id="PS51900">
    <property type="entry name" value="CB"/>
    <property type="match status" value="1"/>
</dbReference>
<dbReference type="InterPro" id="IPR004107">
    <property type="entry name" value="Integrase_SAM-like_N"/>
</dbReference>
<dbReference type="CDD" id="cd01189">
    <property type="entry name" value="INT_ICEBs1_C_like"/>
    <property type="match status" value="1"/>
</dbReference>
<dbReference type="InterPro" id="IPR044068">
    <property type="entry name" value="CB"/>
</dbReference>
<keyword evidence="3 5" id="KW-0238">DNA-binding</keyword>
<keyword evidence="2" id="KW-0229">DNA integration</keyword>
<feature type="compositionally biased region" description="Acidic residues" evidence="6">
    <location>
        <begin position="433"/>
        <end position="447"/>
    </location>
</feature>
<dbReference type="PANTHER" id="PTHR30349">
    <property type="entry name" value="PHAGE INTEGRASE-RELATED"/>
    <property type="match status" value="1"/>
</dbReference>
<feature type="domain" description="Core-binding (CB)" evidence="8">
    <location>
        <begin position="101"/>
        <end position="187"/>
    </location>
</feature>
<dbReference type="PANTHER" id="PTHR30349:SF64">
    <property type="entry name" value="PROPHAGE INTEGRASE INTD-RELATED"/>
    <property type="match status" value="1"/>
</dbReference>
<dbReference type="RefSeq" id="WP_109776343.1">
    <property type="nucleotide sequence ID" value="NZ_QGDQ01000036.1"/>
</dbReference>
<dbReference type="Pfam" id="PF14657">
    <property type="entry name" value="Arm-DNA-bind_4"/>
    <property type="match status" value="1"/>
</dbReference>
<evidence type="ECO:0000256" key="4">
    <source>
        <dbReference type="ARBA" id="ARBA00023172"/>
    </source>
</evidence>
<dbReference type="InterPro" id="IPR050090">
    <property type="entry name" value="Tyrosine_recombinase_XerCD"/>
</dbReference>